<evidence type="ECO:0000313" key="2">
    <source>
        <dbReference type="Proteomes" id="UP000479114"/>
    </source>
</evidence>
<name>A0A6C0P1A6_9BACL</name>
<protein>
    <submittedName>
        <fullName evidence="1">Uncharacterized protein</fullName>
    </submittedName>
</protein>
<dbReference type="EMBL" id="CP048286">
    <property type="protein sequence ID" value="QHW32239.1"/>
    <property type="molecule type" value="Genomic_DNA"/>
</dbReference>
<dbReference type="KEGG" id="prz:GZH47_16470"/>
<dbReference type="AlphaFoldDB" id="A0A6C0P1A6"/>
<dbReference type="RefSeq" id="WP_162641375.1">
    <property type="nucleotide sequence ID" value="NZ_CP048286.1"/>
</dbReference>
<proteinExistence type="predicted"/>
<evidence type="ECO:0000313" key="1">
    <source>
        <dbReference type="EMBL" id="QHW32239.1"/>
    </source>
</evidence>
<gene>
    <name evidence="1" type="ORF">GZH47_16470</name>
</gene>
<sequence>MKIIKTQHDLVVLRQGGALLTVLLDLIDDYFLLLRDELEEEDSEFRLDGHGYIVVLEVGDNVRDLDNVGLNRENGGLLGSYPEYVELLNVGEGLQAYKFVVLYDNDYMMTFFTLAQNARPWKERSMTKASSLTSITSPPRFSMVLASTSG</sequence>
<organism evidence="1 2">
    <name type="scientific">Paenibacillus rhizovicinus</name>
    <dbReference type="NCBI Taxonomy" id="2704463"/>
    <lineage>
        <taxon>Bacteria</taxon>
        <taxon>Bacillati</taxon>
        <taxon>Bacillota</taxon>
        <taxon>Bacilli</taxon>
        <taxon>Bacillales</taxon>
        <taxon>Paenibacillaceae</taxon>
        <taxon>Paenibacillus</taxon>
    </lineage>
</organism>
<dbReference type="Proteomes" id="UP000479114">
    <property type="component" value="Chromosome"/>
</dbReference>
<keyword evidence="2" id="KW-1185">Reference proteome</keyword>
<reference evidence="1 2" key="1">
    <citation type="submission" date="2020-02" db="EMBL/GenBank/DDBJ databases">
        <title>Paenibacillus sp. nov., isolated from rhizosphere soil of tomato.</title>
        <authorList>
            <person name="Weon H.-Y."/>
            <person name="Lee S.A."/>
        </authorList>
    </citation>
    <scope>NUCLEOTIDE SEQUENCE [LARGE SCALE GENOMIC DNA]</scope>
    <source>
        <strain evidence="1 2">14171R-81</strain>
    </source>
</reference>
<accession>A0A6C0P1A6</accession>